<dbReference type="EMBL" id="KZ451961">
    <property type="protein sequence ID" value="PKA57722.1"/>
    <property type="molecule type" value="Genomic_DNA"/>
</dbReference>
<proteinExistence type="predicted"/>
<gene>
    <name evidence="2" type="ORF">AXF42_Ash016768</name>
</gene>
<name>A0A2I0AQ97_9ASPA</name>
<protein>
    <recommendedName>
        <fullName evidence="4">Retrotransposon gag domain-containing protein</fullName>
    </recommendedName>
</protein>
<dbReference type="AlphaFoldDB" id="A0A2I0AQ97"/>
<reference evidence="2 3" key="1">
    <citation type="journal article" date="2017" name="Nature">
        <title>The Apostasia genome and the evolution of orchids.</title>
        <authorList>
            <person name="Zhang G.Q."/>
            <person name="Liu K.W."/>
            <person name="Li Z."/>
            <person name="Lohaus R."/>
            <person name="Hsiao Y.Y."/>
            <person name="Niu S.C."/>
            <person name="Wang J.Y."/>
            <person name="Lin Y.C."/>
            <person name="Xu Q."/>
            <person name="Chen L.J."/>
            <person name="Yoshida K."/>
            <person name="Fujiwara S."/>
            <person name="Wang Z.W."/>
            <person name="Zhang Y.Q."/>
            <person name="Mitsuda N."/>
            <person name="Wang M."/>
            <person name="Liu G.H."/>
            <person name="Pecoraro L."/>
            <person name="Huang H.X."/>
            <person name="Xiao X.J."/>
            <person name="Lin M."/>
            <person name="Wu X.Y."/>
            <person name="Wu W.L."/>
            <person name="Chen Y.Y."/>
            <person name="Chang S.B."/>
            <person name="Sakamoto S."/>
            <person name="Ohme-Takagi M."/>
            <person name="Yagi M."/>
            <person name="Zeng S.J."/>
            <person name="Shen C.Y."/>
            <person name="Yeh C.M."/>
            <person name="Luo Y.B."/>
            <person name="Tsai W.C."/>
            <person name="Van de Peer Y."/>
            <person name="Liu Z.J."/>
        </authorList>
    </citation>
    <scope>NUCLEOTIDE SEQUENCE [LARGE SCALE GENOMIC DNA]</scope>
    <source>
        <strain evidence="3">cv. Shenzhen</strain>
        <tissue evidence="2">Stem</tissue>
    </source>
</reference>
<evidence type="ECO:0000313" key="3">
    <source>
        <dbReference type="Proteomes" id="UP000236161"/>
    </source>
</evidence>
<evidence type="ECO:0000256" key="1">
    <source>
        <dbReference type="SAM" id="MobiDB-lite"/>
    </source>
</evidence>
<evidence type="ECO:0000313" key="2">
    <source>
        <dbReference type="EMBL" id="PKA57722.1"/>
    </source>
</evidence>
<sequence length="272" mass="30473">MEARARAEKRIHLKDTKAHKASTKKEEALPRDKKGDTSKPDPSIPGRNFRDRKFPPYHGKHKFDDDSPRTSAPVYIIEEIFSIPKNKGFVQNCGDRQPPQPSEDSTKYCMFHQRYGHLLHECRSFRALINEYIEKGFLTDYTKIKELPLKTARVLFPQEEPSVASPSTPTTSKSSGKKIVLSIFGYDYICLIRRRPKVCAVETPLILSNITSPQVTFLKEAATATIPSSSSRKSKDVMSTGPWLTPGARSTSSICAPSTRWVLAIVGPSLPP</sequence>
<evidence type="ECO:0008006" key="4">
    <source>
        <dbReference type="Google" id="ProtNLM"/>
    </source>
</evidence>
<organism evidence="2 3">
    <name type="scientific">Apostasia shenzhenica</name>
    <dbReference type="NCBI Taxonomy" id="1088818"/>
    <lineage>
        <taxon>Eukaryota</taxon>
        <taxon>Viridiplantae</taxon>
        <taxon>Streptophyta</taxon>
        <taxon>Embryophyta</taxon>
        <taxon>Tracheophyta</taxon>
        <taxon>Spermatophyta</taxon>
        <taxon>Magnoliopsida</taxon>
        <taxon>Liliopsida</taxon>
        <taxon>Asparagales</taxon>
        <taxon>Orchidaceae</taxon>
        <taxon>Apostasioideae</taxon>
        <taxon>Apostasia</taxon>
    </lineage>
</organism>
<keyword evidence="3" id="KW-1185">Reference proteome</keyword>
<feature type="compositionally biased region" description="Basic and acidic residues" evidence="1">
    <location>
        <begin position="1"/>
        <end position="39"/>
    </location>
</feature>
<dbReference type="Proteomes" id="UP000236161">
    <property type="component" value="Unassembled WGS sequence"/>
</dbReference>
<accession>A0A2I0AQ97</accession>
<feature type="region of interest" description="Disordered" evidence="1">
    <location>
        <begin position="1"/>
        <end position="69"/>
    </location>
</feature>